<sequence length="462" mass="49127">MQDPAQHGGFRRRESVWRRISPSQPATGGELLSPPPLMARGSGESTPPAAGGRRKRRRAKRRRAAVGDTQEQRSRSPASASSGDGALPADDGDGAPPDGDGGHTPGGGGGHQPGGSRGLPFRPSSPCQSRGSDGGRRSALSRLGSQQPSRRVGNDLVIAPGETINGAVGEAAEVLPSVLRPSTEGAELNVGGVRVPDGMPDRQAEELLPNKEAEELFPDRQADESLGRALDGLVSPRCLSSLAGTAEEKGQCEAEELFPDRQADESLGRALDGLVSPRCLSSLAGTAEEIGQCEAAGLGCPTLKVYSRRRQRDPLQQTPSLLEDTSVEPDHVKDTTPVCDFVALVTKKTDGLLPPPVPLRRGCKQLPPDFIPRRSSRLARQRTPNDATRQIQFELLRTMDIGDADEAFSDKALEKYGRLFNSPLSESHIKALAALFGWSVPVDIHLQDVQVLPAVLGPEDIL</sequence>
<dbReference type="InParanoid" id="A0A804QUT2"/>
<evidence type="ECO:0000256" key="1">
    <source>
        <dbReference type="SAM" id="MobiDB-lite"/>
    </source>
</evidence>
<keyword evidence="3" id="KW-1185">Reference proteome</keyword>
<dbReference type="Gramene" id="Zm00001eb362920_T001">
    <property type="protein sequence ID" value="Zm00001eb362920_P001"/>
    <property type="gene ID" value="Zm00001eb362920"/>
</dbReference>
<feature type="region of interest" description="Disordered" evidence="1">
    <location>
        <begin position="1"/>
        <end position="155"/>
    </location>
</feature>
<accession>A0A804QUT2</accession>
<feature type="compositionally biased region" description="Gly residues" evidence="1">
    <location>
        <begin position="102"/>
        <end position="117"/>
    </location>
</feature>
<evidence type="ECO:0000313" key="2">
    <source>
        <dbReference type="EnsemblPlants" id="Zm00001eb362920_P001"/>
    </source>
</evidence>
<reference evidence="2" key="2">
    <citation type="submission" date="2019-07" db="EMBL/GenBank/DDBJ databases">
        <authorList>
            <person name="Seetharam A."/>
            <person name="Woodhouse M."/>
            <person name="Cannon E."/>
        </authorList>
    </citation>
    <scope>NUCLEOTIDE SEQUENCE [LARGE SCALE GENOMIC DNA]</scope>
    <source>
        <strain evidence="2">cv. B73</strain>
    </source>
</reference>
<proteinExistence type="predicted"/>
<name>A0A804QUT2_MAIZE</name>
<organism evidence="2 3">
    <name type="scientific">Zea mays</name>
    <name type="common">Maize</name>
    <dbReference type="NCBI Taxonomy" id="4577"/>
    <lineage>
        <taxon>Eukaryota</taxon>
        <taxon>Viridiplantae</taxon>
        <taxon>Streptophyta</taxon>
        <taxon>Embryophyta</taxon>
        <taxon>Tracheophyta</taxon>
        <taxon>Spermatophyta</taxon>
        <taxon>Magnoliopsida</taxon>
        <taxon>Liliopsida</taxon>
        <taxon>Poales</taxon>
        <taxon>Poaceae</taxon>
        <taxon>PACMAD clade</taxon>
        <taxon>Panicoideae</taxon>
        <taxon>Andropogonodae</taxon>
        <taxon>Andropogoneae</taxon>
        <taxon>Tripsacinae</taxon>
        <taxon>Zea</taxon>
    </lineage>
</organism>
<dbReference type="AlphaFoldDB" id="A0A804QUT2"/>
<protein>
    <submittedName>
        <fullName evidence="2">Uncharacterized protein</fullName>
    </submittedName>
</protein>
<feature type="compositionally biased region" description="Low complexity" evidence="1">
    <location>
        <begin position="75"/>
        <end position="98"/>
    </location>
</feature>
<dbReference type="Proteomes" id="UP000007305">
    <property type="component" value="Chromosome 8"/>
</dbReference>
<reference evidence="2" key="3">
    <citation type="submission" date="2021-05" db="UniProtKB">
        <authorList>
            <consortium name="EnsemblPlants"/>
        </authorList>
    </citation>
    <scope>IDENTIFICATION</scope>
    <source>
        <strain evidence="2">cv. B73</strain>
    </source>
</reference>
<reference evidence="3" key="1">
    <citation type="journal article" date="2009" name="Science">
        <title>The B73 maize genome: complexity, diversity, and dynamics.</title>
        <authorList>
            <person name="Schnable P.S."/>
            <person name="Ware D."/>
            <person name="Fulton R.S."/>
            <person name="Stein J.C."/>
            <person name="Wei F."/>
            <person name="Pasternak S."/>
            <person name="Liang C."/>
            <person name="Zhang J."/>
            <person name="Fulton L."/>
            <person name="Graves T.A."/>
            <person name="Minx P."/>
            <person name="Reily A.D."/>
            <person name="Courtney L."/>
            <person name="Kruchowski S.S."/>
            <person name="Tomlinson C."/>
            <person name="Strong C."/>
            <person name="Delehaunty K."/>
            <person name="Fronick C."/>
            <person name="Courtney B."/>
            <person name="Rock S.M."/>
            <person name="Belter E."/>
            <person name="Du F."/>
            <person name="Kim K."/>
            <person name="Abbott R.M."/>
            <person name="Cotton M."/>
            <person name="Levy A."/>
            <person name="Marchetto P."/>
            <person name="Ochoa K."/>
            <person name="Jackson S.M."/>
            <person name="Gillam B."/>
            <person name="Chen W."/>
            <person name="Yan L."/>
            <person name="Higginbotham J."/>
            <person name="Cardenas M."/>
            <person name="Waligorski J."/>
            <person name="Applebaum E."/>
            <person name="Phelps L."/>
            <person name="Falcone J."/>
            <person name="Kanchi K."/>
            <person name="Thane T."/>
            <person name="Scimone A."/>
            <person name="Thane N."/>
            <person name="Henke J."/>
            <person name="Wang T."/>
            <person name="Ruppert J."/>
            <person name="Shah N."/>
            <person name="Rotter K."/>
            <person name="Hodges J."/>
            <person name="Ingenthron E."/>
            <person name="Cordes M."/>
            <person name="Kohlberg S."/>
            <person name="Sgro J."/>
            <person name="Delgado B."/>
            <person name="Mead K."/>
            <person name="Chinwalla A."/>
            <person name="Leonard S."/>
            <person name="Crouse K."/>
            <person name="Collura K."/>
            <person name="Kudrna D."/>
            <person name="Currie J."/>
            <person name="He R."/>
            <person name="Angelova A."/>
            <person name="Rajasekar S."/>
            <person name="Mueller T."/>
            <person name="Lomeli R."/>
            <person name="Scara G."/>
            <person name="Ko A."/>
            <person name="Delaney K."/>
            <person name="Wissotski M."/>
            <person name="Lopez G."/>
            <person name="Campos D."/>
            <person name="Braidotti M."/>
            <person name="Ashley E."/>
            <person name="Golser W."/>
            <person name="Kim H."/>
            <person name="Lee S."/>
            <person name="Lin J."/>
            <person name="Dujmic Z."/>
            <person name="Kim W."/>
            <person name="Talag J."/>
            <person name="Zuccolo A."/>
            <person name="Fan C."/>
            <person name="Sebastian A."/>
            <person name="Kramer M."/>
            <person name="Spiegel L."/>
            <person name="Nascimento L."/>
            <person name="Zutavern T."/>
            <person name="Miller B."/>
            <person name="Ambroise C."/>
            <person name="Muller S."/>
            <person name="Spooner W."/>
            <person name="Narechania A."/>
            <person name="Ren L."/>
            <person name="Wei S."/>
            <person name="Kumari S."/>
            <person name="Faga B."/>
            <person name="Levy M.J."/>
            <person name="McMahan L."/>
            <person name="Van Buren P."/>
            <person name="Vaughn M.W."/>
            <person name="Ying K."/>
            <person name="Yeh C.-T."/>
            <person name="Emrich S.J."/>
            <person name="Jia Y."/>
            <person name="Kalyanaraman A."/>
            <person name="Hsia A.-P."/>
            <person name="Barbazuk W.B."/>
            <person name="Baucom R.S."/>
            <person name="Brutnell T.P."/>
            <person name="Carpita N.C."/>
            <person name="Chaparro C."/>
            <person name="Chia J.-M."/>
            <person name="Deragon J.-M."/>
            <person name="Estill J.C."/>
            <person name="Fu Y."/>
            <person name="Jeddeloh J.A."/>
            <person name="Han Y."/>
            <person name="Lee H."/>
            <person name="Li P."/>
            <person name="Lisch D.R."/>
            <person name="Liu S."/>
            <person name="Liu Z."/>
            <person name="Nagel D.H."/>
            <person name="McCann M.C."/>
            <person name="SanMiguel P."/>
            <person name="Myers A.M."/>
            <person name="Nettleton D."/>
            <person name="Nguyen J."/>
            <person name="Penning B.W."/>
            <person name="Ponnala L."/>
            <person name="Schneider K.L."/>
            <person name="Schwartz D.C."/>
            <person name="Sharma A."/>
            <person name="Soderlund C."/>
            <person name="Springer N.M."/>
            <person name="Sun Q."/>
            <person name="Wang H."/>
            <person name="Waterman M."/>
            <person name="Westerman R."/>
            <person name="Wolfgruber T.K."/>
            <person name="Yang L."/>
            <person name="Yu Y."/>
            <person name="Zhang L."/>
            <person name="Zhou S."/>
            <person name="Zhu Q."/>
            <person name="Bennetzen J.L."/>
            <person name="Dawe R.K."/>
            <person name="Jiang J."/>
            <person name="Jiang N."/>
            <person name="Presting G.G."/>
            <person name="Wessler S.R."/>
            <person name="Aluru S."/>
            <person name="Martienssen R.A."/>
            <person name="Clifton S.W."/>
            <person name="McCombie W.R."/>
            <person name="Wing R.A."/>
            <person name="Wilson R.K."/>
        </authorList>
    </citation>
    <scope>NUCLEOTIDE SEQUENCE [LARGE SCALE GENOMIC DNA]</scope>
    <source>
        <strain evidence="3">cv. B73</strain>
    </source>
</reference>
<evidence type="ECO:0000313" key="3">
    <source>
        <dbReference type="Proteomes" id="UP000007305"/>
    </source>
</evidence>
<feature type="compositionally biased region" description="Basic residues" evidence="1">
    <location>
        <begin position="52"/>
        <end position="64"/>
    </location>
</feature>
<dbReference type="EnsemblPlants" id="Zm00001eb362920_T001">
    <property type="protein sequence ID" value="Zm00001eb362920_P001"/>
    <property type="gene ID" value="Zm00001eb362920"/>
</dbReference>